<feature type="transmembrane region" description="Helical" evidence="1">
    <location>
        <begin position="135"/>
        <end position="154"/>
    </location>
</feature>
<evidence type="ECO:0000313" key="2">
    <source>
        <dbReference type="EMBL" id="PFD22015.1"/>
    </source>
</evidence>
<keyword evidence="1" id="KW-0472">Membrane</keyword>
<feature type="transmembrane region" description="Helical" evidence="1">
    <location>
        <begin position="283"/>
        <end position="304"/>
    </location>
</feature>
<evidence type="ECO:0000313" key="3">
    <source>
        <dbReference type="Proteomes" id="UP000219743"/>
    </source>
</evidence>
<feature type="transmembrane region" description="Helical" evidence="1">
    <location>
        <begin position="166"/>
        <end position="189"/>
    </location>
</feature>
<feature type="transmembrane region" description="Helical" evidence="1">
    <location>
        <begin position="310"/>
        <end position="327"/>
    </location>
</feature>
<feature type="transmembrane region" description="Helical" evidence="1">
    <location>
        <begin position="99"/>
        <end position="123"/>
    </location>
</feature>
<protein>
    <submittedName>
        <fullName evidence="2">ABC transporter permease</fullName>
    </submittedName>
</protein>
<comment type="caution">
    <text evidence="2">The sequence shown here is derived from an EMBL/GenBank/DDBJ whole genome shotgun (WGS) entry which is preliminary data.</text>
</comment>
<dbReference type="AlphaFoldDB" id="A0A9X6VLG8"/>
<proteinExistence type="predicted"/>
<sequence>MIKQQFYKRLRHELGRKWKSIRSITDWTVALYIIIPALIFIGIYYRSLWMEELSMGETVYFGLGLLAFYVITYSRGVRSFFEQADSLFLIFYPAHMQKLIQYGMTYTLIRIGITNVVVVVAMLPVLMKSIGVTKIQIVLFWLFFTAFRFMLSLLTRFIHIRVGKRWLLWIVKNVIFSISLSFFGLSLFLINKNSFYSILCIGLAVLLIIVLIKEKLNYKNCFFKEVEKEKEESIRWTSGIMQVGGHTAKPSSSNKKPWMFPRSKKFLGKKKESRIVESFLKEFFRTSSARIFYIQIVCISTVSIIMSPRWIAAIILVFALVAISRYARDYWNEFTKRMFLHLYCDEGKLLLLRWKADRYLLLPVLLLYGIVILSHFYLLLAVIAGIIFIVWIGWIVFLP</sequence>
<reference evidence="2 3" key="1">
    <citation type="submission" date="2017-09" db="EMBL/GenBank/DDBJ databases">
        <title>Large-scale bioinformatics analysis of Bacillus genomes uncovers conserved roles of natural products in bacterial physiology.</title>
        <authorList>
            <consortium name="Agbiome Team Llc"/>
            <person name="Bleich R.M."/>
            <person name="Kirk G.J."/>
            <person name="Santa Maria K.C."/>
            <person name="Allen S.E."/>
            <person name="Farag S."/>
            <person name="Shank E.A."/>
            <person name="Bowers A."/>
        </authorList>
    </citation>
    <scope>NUCLEOTIDE SEQUENCE [LARGE SCALE GENOMIC DNA]</scope>
    <source>
        <strain evidence="2 3">AFS024404</strain>
    </source>
</reference>
<dbReference type="Proteomes" id="UP000219743">
    <property type="component" value="Unassembled WGS sequence"/>
</dbReference>
<feature type="transmembrane region" description="Helical" evidence="1">
    <location>
        <begin position="195"/>
        <end position="212"/>
    </location>
</feature>
<dbReference type="EMBL" id="NTRC01000008">
    <property type="protein sequence ID" value="PFD22015.1"/>
    <property type="molecule type" value="Genomic_DNA"/>
</dbReference>
<keyword evidence="1" id="KW-0812">Transmembrane</keyword>
<dbReference type="InterPro" id="IPR010288">
    <property type="entry name" value="EcsB_ABC"/>
</dbReference>
<dbReference type="RefSeq" id="WP_098274907.1">
    <property type="nucleotide sequence ID" value="NZ_NTRC01000008.1"/>
</dbReference>
<dbReference type="Pfam" id="PF05975">
    <property type="entry name" value="EcsB"/>
    <property type="match status" value="1"/>
</dbReference>
<accession>A0A9X6VLG8</accession>
<evidence type="ECO:0000256" key="1">
    <source>
        <dbReference type="SAM" id="Phobius"/>
    </source>
</evidence>
<feature type="transmembrane region" description="Helical" evidence="1">
    <location>
        <begin position="359"/>
        <end position="392"/>
    </location>
</feature>
<gene>
    <name evidence="2" type="ORF">CN263_12715</name>
</gene>
<name>A0A9X6VLG8_BACCE</name>
<feature type="transmembrane region" description="Helical" evidence="1">
    <location>
        <begin position="58"/>
        <end position="78"/>
    </location>
</feature>
<keyword evidence="1" id="KW-1133">Transmembrane helix</keyword>
<organism evidence="2 3">
    <name type="scientific">Bacillus cereus</name>
    <dbReference type="NCBI Taxonomy" id="1396"/>
    <lineage>
        <taxon>Bacteria</taxon>
        <taxon>Bacillati</taxon>
        <taxon>Bacillota</taxon>
        <taxon>Bacilli</taxon>
        <taxon>Bacillales</taxon>
        <taxon>Bacillaceae</taxon>
        <taxon>Bacillus</taxon>
        <taxon>Bacillus cereus group</taxon>
    </lineage>
</organism>
<feature type="transmembrane region" description="Helical" evidence="1">
    <location>
        <begin position="21"/>
        <end position="46"/>
    </location>
</feature>
<dbReference type="GO" id="GO:0016020">
    <property type="term" value="C:membrane"/>
    <property type="evidence" value="ECO:0007669"/>
    <property type="project" value="InterPro"/>
</dbReference>